<evidence type="ECO:0000256" key="3">
    <source>
        <dbReference type="SAM" id="Coils"/>
    </source>
</evidence>
<keyword evidence="2" id="KW-0720">Serine protease</keyword>
<evidence type="ECO:0000256" key="1">
    <source>
        <dbReference type="ARBA" id="ARBA00022670"/>
    </source>
</evidence>
<comment type="similarity">
    <text evidence="2">Belongs to the peptidase S16 family.</text>
</comment>
<keyword evidence="7" id="KW-1185">Reference proteome</keyword>
<dbReference type="Pfam" id="PF20437">
    <property type="entry name" value="LonC_helical"/>
    <property type="match status" value="1"/>
</dbReference>
<dbReference type="PROSITE" id="PS51786">
    <property type="entry name" value="LON_PROTEOLYTIC"/>
    <property type="match status" value="1"/>
</dbReference>
<comment type="catalytic activity">
    <reaction evidence="2">
        <text>Hydrolysis of proteins in presence of ATP.</text>
        <dbReference type="EC" id="3.4.21.53"/>
    </reaction>
</comment>
<dbReference type="eggNOG" id="COG3638">
    <property type="taxonomic scope" value="Bacteria"/>
</dbReference>
<dbReference type="HOGENOM" id="CLU_014785_0_1_6"/>
<keyword evidence="2" id="KW-0378">Hydrolase</keyword>
<proteinExistence type="inferred from homology"/>
<dbReference type="GO" id="GO:0005524">
    <property type="term" value="F:ATP binding"/>
    <property type="evidence" value="ECO:0007669"/>
    <property type="project" value="InterPro"/>
</dbReference>
<dbReference type="RefSeq" id="WP_013032112.1">
    <property type="nucleotide sequence ID" value="NC_013960.1"/>
</dbReference>
<accession>D5BZ07</accession>
<feature type="active site" evidence="2">
    <location>
        <position position="667"/>
    </location>
</feature>
<evidence type="ECO:0000313" key="6">
    <source>
        <dbReference type="EMBL" id="ADE14220.1"/>
    </source>
</evidence>
<dbReference type="InterPro" id="IPR041699">
    <property type="entry name" value="AAA_32"/>
</dbReference>
<dbReference type="InterPro" id="IPR014721">
    <property type="entry name" value="Ribsml_uS5_D2-typ_fold_subgr"/>
</dbReference>
<feature type="coiled-coil region" evidence="3">
    <location>
        <begin position="134"/>
        <end position="161"/>
    </location>
</feature>
<dbReference type="GO" id="GO:0004252">
    <property type="term" value="F:serine-type endopeptidase activity"/>
    <property type="evidence" value="ECO:0007669"/>
    <property type="project" value="UniProtKB-UniRule"/>
</dbReference>
<dbReference type="Gene3D" id="1.10.8.60">
    <property type="match status" value="1"/>
</dbReference>
<feature type="domain" description="Guanylate kinase-like" evidence="4">
    <location>
        <begin position="54"/>
        <end position="258"/>
    </location>
</feature>
<dbReference type="Gene3D" id="3.40.50.300">
    <property type="entry name" value="P-loop containing nucleotide triphosphate hydrolases"/>
    <property type="match status" value="2"/>
</dbReference>
<dbReference type="OrthoDB" id="9758568at2"/>
<sequence>MRLPELNASDLYHACDLKQFSFETTEELESLTEIIGQRRAVEAVRFGIDINQEGYNVFVLGPSGAGKRTLVREFLEQRAPEEPTPDDWCYVNNFDQPHKPIALRLPTGKGPQLRDDMEQLVEDVQSALSGAFESDEYRQRRQSLQERFTEQQQKVVEELQQKARERGLTFMQTPAGLVFAPLDPHGKPMSPEEVQKLSEERRQEFQAAAQEMEKEAQRIMEETPRAQRQARRELKELNHQAAEQAVEPLIDELRSHYEDHPRVLSYLEAVKGDLVAQAEELLKLQREEHEQKQPKQPMGPAGAPIPKSIMESALLRRYRVNVLVKHDPSEGAPVISEDHPTHQNVIGRTEHLAQMGALIADFNLIRSGALHQANGGYLILDTYKLLPQPFVWEALKRALQSKEIRIESPQEMMGLISTVTLEPEPIPLDIKVVLLGPPLFFHLLNALDPEFAELFKVPADFEIDMDRGDENIQLYARLLGTLAQKDQLRPFHRAAVARVIEHSSRLAGDAQKLSIHMRSVADLMREADYWARQNGHDAVGVKDVQRTIDAQRYRASRQYERAQELIQRDLILIDTEGAKVGQINGLAVTPFGDLLFGRPNRITARVHMGKGEVIDIEREVALGGPLHSKGVLILAGFLAGRYARTQPLSLSASLVFEQSYAEVEGDSASAAELCALLSAIAEVPLKQSLAITGSVNQHGQIQAIGGVNEKIEGFFDVCRSRNLSGEQGVLIPAANVQHLMLRQEVIDAVEAGKLHIYPLNTIDQAMEMLTGLPAGEADEQGNYPADSLNGKISSNLAELARRRQQFLPVSENREGN</sequence>
<dbReference type="InterPro" id="IPR046844">
    <property type="entry name" value="Lon-like_helical"/>
</dbReference>
<feature type="domain" description="Lon proteolytic" evidence="5">
    <location>
        <begin position="577"/>
        <end position="772"/>
    </location>
</feature>
<dbReference type="SUPFAM" id="SSF52540">
    <property type="entry name" value="P-loop containing nucleoside triphosphate hydrolases"/>
    <property type="match status" value="1"/>
</dbReference>
<dbReference type="InterPro" id="IPR020568">
    <property type="entry name" value="Ribosomal_Su5_D2-typ_SF"/>
</dbReference>
<evidence type="ECO:0000256" key="2">
    <source>
        <dbReference type="PROSITE-ProRule" id="PRU01122"/>
    </source>
</evidence>
<dbReference type="InterPro" id="IPR027065">
    <property type="entry name" value="Lon_Prtase"/>
</dbReference>
<dbReference type="InterPro" id="IPR008144">
    <property type="entry name" value="Guanylate_kin-like_dom"/>
</dbReference>
<dbReference type="Proteomes" id="UP000001844">
    <property type="component" value="Chromosome"/>
</dbReference>
<organism evidence="6 7">
    <name type="scientific">Nitrosococcus halophilus (strain Nc4)</name>
    <dbReference type="NCBI Taxonomy" id="472759"/>
    <lineage>
        <taxon>Bacteria</taxon>
        <taxon>Pseudomonadati</taxon>
        <taxon>Pseudomonadota</taxon>
        <taxon>Gammaproteobacteria</taxon>
        <taxon>Chromatiales</taxon>
        <taxon>Chromatiaceae</taxon>
        <taxon>Nitrosococcus</taxon>
    </lineage>
</organism>
<dbReference type="GO" id="GO:0006508">
    <property type="term" value="P:proteolysis"/>
    <property type="evidence" value="ECO:0007669"/>
    <property type="project" value="UniProtKB-KW"/>
</dbReference>
<dbReference type="GO" id="GO:0004176">
    <property type="term" value="F:ATP-dependent peptidase activity"/>
    <property type="evidence" value="ECO:0007669"/>
    <property type="project" value="UniProtKB-UniRule"/>
</dbReference>
<dbReference type="PRINTS" id="PR00830">
    <property type="entry name" value="ENDOLAPTASE"/>
</dbReference>
<dbReference type="InterPro" id="IPR027417">
    <property type="entry name" value="P-loop_NTPase"/>
</dbReference>
<dbReference type="PANTHER" id="PTHR10046">
    <property type="entry name" value="ATP DEPENDENT LON PROTEASE FAMILY MEMBER"/>
    <property type="match status" value="1"/>
</dbReference>
<dbReference type="Gene3D" id="3.30.230.10">
    <property type="match status" value="1"/>
</dbReference>
<evidence type="ECO:0000313" key="7">
    <source>
        <dbReference type="Proteomes" id="UP000001844"/>
    </source>
</evidence>
<dbReference type="InterPro" id="IPR046843">
    <property type="entry name" value="LonB_AAA-LID"/>
</dbReference>
<dbReference type="Pfam" id="PF05362">
    <property type="entry name" value="Lon_C"/>
    <property type="match status" value="1"/>
</dbReference>
<evidence type="ECO:0000259" key="5">
    <source>
        <dbReference type="PROSITE" id="PS51786"/>
    </source>
</evidence>
<name>D5BZ07_NITHN</name>
<dbReference type="EC" id="3.4.21.53" evidence="2"/>
<keyword evidence="3" id="KW-0175">Coiled coil</keyword>
<evidence type="ECO:0000259" key="4">
    <source>
        <dbReference type="PROSITE" id="PS50052"/>
    </source>
</evidence>
<dbReference type="EMBL" id="CP001798">
    <property type="protein sequence ID" value="ADE14220.1"/>
    <property type="molecule type" value="Genomic_DNA"/>
</dbReference>
<dbReference type="STRING" id="472759.Nhal_1048"/>
<feature type="active site" evidence="2">
    <location>
        <position position="710"/>
    </location>
</feature>
<dbReference type="AlphaFoldDB" id="D5BZ07"/>
<gene>
    <name evidence="6" type="ordered locus">Nhal_1048</name>
</gene>
<dbReference type="KEGG" id="nhl:Nhal_1048"/>
<protein>
    <recommendedName>
        <fullName evidence="2">endopeptidase La</fullName>
        <ecNumber evidence="2">3.4.21.53</ecNumber>
    </recommendedName>
</protein>
<keyword evidence="1 2" id="KW-0645">Protease</keyword>
<dbReference type="Pfam" id="PF20436">
    <property type="entry name" value="LonB_AAA-LID"/>
    <property type="match status" value="1"/>
</dbReference>
<dbReference type="Pfam" id="PF13654">
    <property type="entry name" value="AAA_32"/>
    <property type="match status" value="1"/>
</dbReference>
<dbReference type="SUPFAM" id="SSF54211">
    <property type="entry name" value="Ribosomal protein S5 domain 2-like"/>
    <property type="match status" value="1"/>
</dbReference>
<dbReference type="GO" id="GO:0030163">
    <property type="term" value="P:protein catabolic process"/>
    <property type="evidence" value="ECO:0007669"/>
    <property type="project" value="InterPro"/>
</dbReference>
<feature type="coiled-coil region" evidence="3">
    <location>
        <begin position="195"/>
        <end position="287"/>
    </location>
</feature>
<dbReference type="eggNOG" id="COG1067">
    <property type="taxonomic scope" value="Bacteria"/>
</dbReference>
<dbReference type="PROSITE" id="PS50052">
    <property type="entry name" value="GUANYLATE_KINASE_2"/>
    <property type="match status" value="1"/>
</dbReference>
<reference evidence="7" key="1">
    <citation type="submission" date="2010-04" db="EMBL/GenBank/DDBJ databases">
        <title>Complete genome sequence of Nitrosococcus halophilus Nc4, a salt-adapted, aerobic obligate ammonia-oxidizing sulfur purple bacterium.</title>
        <authorList>
            <consortium name="US DOE Joint Genome Institute"/>
            <person name="Campbell M.A."/>
            <person name="Malfatti S.A."/>
            <person name="Chain P.S.G."/>
            <person name="Heidelberg J.F."/>
            <person name="Ward B.B."/>
            <person name="Klotz M.G."/>
        </authorList>
    </citation>
    <scope>NUCLEOTIDE SEQUENCE [LARGE SCALE GENOMIC DNA]</scope>
    <source>
        <strain evidence="7">Nc4</strain>
    </source>
</reference>
<dbReference type="InterPro" id="IPR008269">
    <property type="entry name" value="Lon_proteolytic"/>
</dbReference>